<sequence length="796" mass="88049">MSPKEFTVLIAGGSIAGLTLANLLERLGISYTILEAHHEMAPQVGASIGILPNGSRVLDQVGLYDEIRKLIDEPLFTMSLRDSEGNSASQYLGIGEQFRKRHGYDVVFVDRQMIIEALWKNLKNKDRILVGKKVTGVSLEPSGVRVATSDGQSYTGDILVGADGIHSRVRSEMWRLADTLEPGYIPASEHTECLPTVYKCIFGISIMKDWSAGTTQTNFNKHFSYLVIAGPRNRVYWFLFVNMGKTHYGPELPRFSKEDEDKLVKEHRDDKITESLTFGELYSAKISSVLTPLPEYVFKKWHFNRIMTIGDAAHKFEPIAGQGGNSAIETAAVLANNLANLLKTCPSGGPTTDQIHDVFLQTQKKREPRVWDLVRASHNEQRYAAMESPLLEFVARYIVPKVSVDDKEAPWSTNIEGGHKLDLLDTPKRPHATPFFDELASRPLGSPTLPKLAVAAALCGIFYIAQRVLRLNPEAFAGDQSFLGQPLKSEFTGFAPIDAILSLLTWAFSEATSGPDPNRKLQCFYFMTNLIPIIYIWTVEGYRNGNHLSLVSWPSLFAVYQLVGIGKVAPIYFLVSLYTTRRGVYTRPTGRPIPSSVAKVLPVSLVLGYIVPTMLMFLQYGDSVVQQNAIAFWQPSPVYVSALTWVLSGALAYVSRTKSLDWEIFENKDLASLRVGYALCFFATATLHVAAVAYARLSPSVSLRGAFLDLPTVASMGLGNNLVGFWKYDMLLCFAAVAVWCLYSVYELRRLGYVTTRAAIGAAVLTLAGHVLVGPGATYAALWAWREDVVAGLVKE</sequence>
<feature type="transmembrane region" description="Helical" evidence="7">
    <location>
        <begin position="558"/>
        <end position="579"/>
    </location>
</feature>
<accession>A0A4T0WA57</accession>
<name>A0A4T0WA57_9PEZI</name>
<reference evidence="9 10" key="1">
    <citation type="journal article" date="2019" name="Genome Biol. Evol.">
        <title>Genomic Plasticity Mediated by Transposable Elements in the Plant Pathogenic Fungus Colletotrichum higginsianum.</title>
        <authorList>
            <person name="Tsushima A."/>
            <person name="Gan P."/>
            <person name="Kumakura N."/>
            <person name="Narusaka M."/>
            <person name="Takano Y."/>
            <person name="Narusaka Y."/>
            <person name="Shirasu K."/>
        </authorList>
    </citation>
    <scope>NUCLEOTIDE SEQUENCE [LARGE SCALE GENOMIC DNA]</scope>
    <source>
        <strain evidence="9 10">MAFF305635-RFP</strain>
    </source>
</reference>
<dbReference type="InterPro" id="IPR050562">
    <property type="entry name" value="FAD_mOase_fung"/>
</dbReference>
<feature type="transmembrane region" description="Helical" evidence="7">
    <location>
        <begin position="521"/>
        <end position="538"/>
    </location>
</feature>
<keyword evidence="7" id="KW-1133">Transmembrane helix</keyword>
<dbReference type="Proteomes" id="UP000305883">
    <property type="component" value="Unassembled WGS sequence"/>
</dbReference>
<organism evidence="9 10">
    <name type="scientific">Colletotrichum higginsianum</name>
    <dbReference type="NCBI Taxonomy" id="80884"/>
    <lineage>
        <taxon>Eukaryota</taxon>
        <taxon>Fungi</taxon>
        <taxon>Dikarya</taxon>
        <taxon>Ascomycota</taxon>
        <taxon>Pezizomycotina</taxon>
        <taxon>Sordariomycetes</taxon>
        <taxon>Hypocreomycetidae</taxon>
        <taxon>Glomerellales</taxon>
        <taxon>Glomerellaceae</taxon>
        <taxon>Colletotrichum</taxon>
        <taxon>Colletotrichum destructivum species complex</taxon>
    </lineage>
</organism>
<evidence type="ECO:0000256" key="7">
    <source>
        <dbReference type="SAM" id="Phobius"/>
    </source>
</evidence>
<gene>
    <name evidence="9" type="ORF">CH35J_003665</name>
</gene>
<dbReference type="InterPro" id="IPR002938">
    <property type="entry name" value="FAD-bd"/>
</dbReference>
<dbReference type="Gene3D" id="3.50.50.60">
    <property type="entry name" value="FAD/NAD(P)-binding domain"/>
    <property type="match status" value="1"/>
</dbReference>
<keyword evidence="5" id="KW-0560">Oxidoreductase</keyword>
<feature type="domain" description="FAD-binding" evidence="8">
    <location>
        <begin position="6"/>
        <end position="343"/>
    </location>
</feature>
<evidence type="ECO:0000259" key="8">
    <source>
        <dbReference type="Pfam" id="PF01494"/>
    </source>
</evidence>
<keyword evidence="7" id="KW-0812">Transmembrane</keyword>
<comment type="similarity">
    <text evidence="2">Belongs to the paxM FAD-dependent monooxygenase family.</text>
</comment>
<feature type="transmembrane region" description="Helical" evidence="7">
    <location>
        <begin position="725"/>
        <end position="746"/>
    </location>
</feature>
<keyword evidence="7" id="KW-0472">Membrane</keyword>
<dbReference type="GO" id="GO:0004497">
    <property type="term" value="F:monooxygenase activity"/>
    <property type="evidence" value="ECO:0007669"/>
    <property type="project" value="UniProtKB-KW"/>
</dbReference>
<evidence type="ECO:0000256" key="3">
    <source>
        <dbReference type="ARBA" id="ARBA00022630"/>
    </source>
</evidence>
<feature type="transmembrane region" description="Helical" evidence="7">
    <location>
        <begin position="491"/>
        <end position="509"/>
    </location>
</feature>
<comment type="caution">
    <text evidence="9">The sequence shown here is derived from an EMBL/GenBank/DDBJ whole genome shotgun (WGS) entry which is preliminary data.</text>
</comment>
<dbReference type="Pfam" id="PF01494">
    <property type="entry name" value="FAD_binding_3"/>
    <property type="match status" value="1"/>
</dbReference>
<dbReference type="GO" id="GO:0071949">
    <property type="term" value="F:FAD binding"/>
    <property type="evidence" value="ECO:0007669"/>
    <property type="project" value="InterPro"/>
</dbReference>
<evidence type="ECO:0000313" key="10">
    <source>
        <dbReference type="Proteomes" id="UP000305883"/>
    </source>
</evidence>
<feature type="transmembrane region" description="Helical" evidence="7">
    <location>
        <begin position="675"/>
        <end position="695"/>
    </location>
</feature>
<dbReference type="AlphaFoldDB" id="A0A4T0WA57"/>
<dbReference type="EMBL" id="MWPZ01000003">
    <property type="protein sequence ID" value="TID02389.1"/>
    <property type="molecule type" value="Genomic_DNA"/>
</dbReference>
<dbReference type="PANTHER" id="PTHR47356:SF2">
    <property type="entry name" value="FAD-BINDING DOMAIN-CONTAINING PROTEIN-RELATED"/>
    <property type="match status" value="1"/>
</dbReference>
<feature type="transmembrane region" description="Helical" evidence="7">
    <location>
        <begin position="758"/>
        <end position="785"/>
    </location>
</feature>
<keyword evidence="3" id="KW-0285">Flavoprotein</keyword>
<dbReference type="PRINTS" id="PR00420">
    <property type="entry name" value="RNGMNOXGNASE"/>
</dbReference>
<dbReference type="OrthoDB" id="16820at2759"/>
<feature type="transmembrane region" description="Helical" evidence="7">
    <location>
        <begin position="600"/>
        <end position="618"/>
    </location>
</feature>
<evidence type="ECO:0000313" key="9">
    <source>
        <dbReference type="EMBL" id="TID02389.1"/>
    </source>
</evidence>
<feature type="transmembrane region" description="Helical" evidence="7">
    <location>
        <begin position="638"/>
        <end position="654"/>
    </location>
</feature>
<dbReference type="InterPro" id="IPR036188">
    <property type="entry name" value="FAD/NAD-bd_sf"/>
</dbReference>
<evidence type="ECO:0000256" key="6">
    <source>
        <dbReference type="ARBA" id="ARBA00023033"/>
    </source>
</evidence>
<protein>
    <submittedName>
        <fullName evidence="9">FAD-dependent monooxygenase andE</fullName>
    </submittedName>
</protein>
<keyword evidence="4" id="KW-0274">FAD</keyword>
<dbReference type="PANTHER" id="PTHR47356">
    <property type="entry name" value="FAD-DEPENDENT MONOOXYGENASE ASQG-RELATED"/>
    <property type="match status" value="1"/>
</dbReference>
<evidence type="ECO:0000256" key="5">
    <source>
        <dbReference type="ARBA" id="ARBA00023002"/>
    </source>
</evidence>
<keyword evidence="6 9" id="KW-0503">Monooxygenase</keyword>
<dbReference type="SUPFAM" id="SSF51905">
    <property type="entry name" value="FAD/NAD(P)-binding domain"/>
    <property type="match status" value="1"/>
</dbReference>
<evidence type="ECO:0000256" key="1">
    <source>
        <dbReference type="ARBA" id="ARBA00001974"/>
    </source>
</evidence>
<evidence type="ECO:0000256" key="4">
    <source>
        <dbReference type="ARBA" id="ARBA00022827"/>
    </source>
</evidence>
<evidence type="ECO:0000256" key="2">
    <source>
        <dbReference type="ARBA" id="ARBA00007992"/>
    </source>
</evidence>
<comment type="cofactor">
    <cofactor evidence="1">
        <name>FAD</name>
        <dbReference type="ChEBI" id="CHEBI:57692"/>
    </cofactor>
</comment>
<proteinExistence type="inferred from homology"/>